<name>X0WGD8_9ZZZZ</name>
<gene>
    <name evidence="1" type="ORF">S01H1_58940</name>
</gene>
<evidence type="ECO:0000313" key="1">
    <source>
        <dbReference type="EMBL" id="GAG23588.1"/>
    </source>
</evidence>
<accession>X0WGD8</accession>
<organism evidence="1">
    <name type="scientific">marine sediment metagenome</name>
    <dbReference type="NCBI Taxonomy" id="412755"/>
    <lineage>
        <taxon>unclassified sequences</taxon>
        <taxon>metagenomes</taxon>
        <taxon>ecological metagenomes</taxon>
    </lineage>
</organism>
<proteinExistence type="predicted"/>
<dbReference type="Gene3D" id="2.60.40.10">
    <property type="entry name" value="Immunoglobulins"/>
    <property type="match status" value="1"/>
</dbReference>
<dbReference type="GO" id="GO:0000272">
    <property type="term" value="P:polysaccharide catabolic process"/>
    <property type="evidence" value="ECO:0007669"/>
    <property type="project" value="InterPro"/>
</dbReference>
<dbReference type="AlphaFoldDB" id="X0WGD8"/>
<dbReference type="InterPro" id="IPR013783">
    <property type="entry name" value="Ig-like_fold"/>
</dbReference>
<dbReference type="SUPFAM" id="SSF63446">
    <property type="entry name" value="Type I dockerin domain"/>
    <property type="match status" value="1"/>
</dbReference>
<comment type="caution">
    <text evidence="1">The sequence shown here is derived from an EMBL/GenBank/DDBJ whole genome shotgun (WGS) entry which is preliminary data.</text>
</comment>
<dbReference type="InterPro" id="IPR036439">
    <property type="entry name" value="Dockerin_dom_sf"/>
</dbReference>
<evidence type="ECO:0008006" key="2">
    <source>
        <dbReference type="Google" id="ProtNLM"/>
    </source>
</evidence>
<sequence>MLVYFSPTSAGSKSAILELSSNDPDTPTLNVPLSGGGVAIPGDLDGDGQVCRTNLNIILSYRNQPADVCPECDLDGDGMITALDARKLVLLCTRPRCACE</sequence>
<dbReference type="EMBL" id="BARS01038523">
    <property type="protein sequence ID" value="GAG23588.1"/>
    <property type="molecule type" value="Genomic_DNA"/>
</dbReference>
<reference evidence="1" key="1">
    <citation type="journal article" date="2014" name="Front. Microbiol.">
        <title>High frequency of phylogenetically diverse reductive dehalogenase-homologous genes in deep subseafloor sedimentary metagenomes.</title>
        <authorList>
            <person name="Kawai M."/>
            <person name="Futagami T."/>
            <person name="Toyoda A."/>
            <person name="Takaki Y."/>
            <person name="Nishi S."/>
            <person name="Hori S."/>
            <person name="Arai W."/>
            <person name="Tsubouchi T."/>
            <person name="Morono Y."/>
            <person name="Uchiyama I."/>
            <person name="Ito T."/>
            <person name="Fujiyama A."/>
            <person name="Inagaki F."/>
            <person name="Takami H."/>
        </authorList>
    </citation>
    <scope>NUCLEOTIDE SEQUENCE</scope>
    <source>
        <strain evidence="1">Expedition CK06-06</strain>
    </source>
</reference>
<protein>
    <recommendedName>
        <fullName evidence="2">Dockerin domain-containing protein</fullName>
    </recommendedName>
</protein>
<dbReference type="Gene3D" id="1.10.1330.10">
    <property type="entry name" value="Dockerin domain"/>
    <property type="match status" value="1"/>
</dbReference>